<evidence type="ECO:0000313" key="8">
    <source>
        <dbReference type="EMBL" id="ORY92657.1"/>
    </source>
</evidence>
<keyword evidence="5" id="KW-0406">Ion transport</keyword>
<comment type="subcellular location">
    <subcellularLocation>
        <location evidence="1">Membrane</location>
        <topology evidence="1">Multi-pass membrane protein</topology>
    </subcellularLocation>
</comment>
<keyword evidence="2" id="KW-0813">Transport</keyword>
<dbReference type="OrthoDB" id="1368at2759"/>
<sequence>MPMVSSGASSMVGILSMVTGLMVSFRSGSSYDRWYEGRRTWAALTSTSRSFLRLLAFASPPNPTTKPLQARAMNDLAQTVVAFSWATMYRLRDQPGVDHPELRALLPPSLLDAYSDIPTLPPGRRSSIDGAGKVQHSSASESTRALAALNTEPLPPSDPTSAPPSTFPSNTGAQSYKPKHRFATLPPSSTNLPLSLIRVMQALLNEFHTAKLASVGDPEADTPVLDDATFSTCIGSLNQFTEHLTALERIRDTPIPLILNIHLQALLFVYVGAVPLQLVRTLGIWCVPATAIACAVFYGVDRAAEELSDPFGTEPNDLPIAKFCQQIEAEWQEMLGTGHASQGNDWEPESLKKEE</sequence>
<reference evidence="8 9" key="1">
    <citation type="submission" date="2016-07" db="EMBL/GenBank/DDBJ databases">
        <title>Pervasive Adenine N6-methylation of Active Genes in Fungi.</title>
        <authorList>
            <consortium name="DOE Joint Genome Institute"/>
            <person name="Mondo S.J."/>
            <person name="Dannebaum R.O."/>
            <person name="Kuo R.C."/>
            <person name="Labutti K."/>
            <person name="Haridas S."/>
            <person name="Kuo A."/>
            <person name="Salamov A."/>
            <person name="Ahrendt S.R."/>
            <person name="Lipzen A."/>
            <person name="Sullivan W."/>
            <person name="Andreopoulos W.B."/>
            <person name="Clum A."/>
            <person name="Lindquist E."/>
            <person name="Daum C."/>
            <person name="Ramamoorthy G.K."/>
            <person name="Gryganskyi A."/>
            <person name="Culley D."/>
            <person name="Magnuson J.K."/>
            <person name="James T.Y."/>
            <person name="O'Malley M.A."/>
            <person name="Stajich J.E."/>
            <person name="Spatafora J.W."/>
            <person name="Visel A."/>
            <person name="Grigoriev I.V."/>
        </authorList>
    </citation>
    <scope>NUCLEOTIDE SEQUENCE [LARGE SCALE GENOMIC DNA]</scope>
    <source>
        <strain evidence="8 9">62-1032</strain>
    </source>
</reference>
<dbReference type="Proteomes" id="UP000193467">
    <property type="component" value="Unassembled WGS sequence"/>
</dbReference>
<keyword evidence="4" id="KW-1133">Transmembrane helix</keyword>
<dbReference type="Pfam" id="PF25539">
    <property type="entry name" value="Bestrophin_2"/>
    <property type="match status" value="2"/>
</dbReference>
<protein>
    <submittedName>
        <fullName evidence="8">Bestrophin, RFP-TM, chloride channel-domain-containing protein</fullName>
    </submittedName>
</protein>
<evidence type="ECO:0000256" key="1">
    <source>
        <dbReference type="ARBA" id="ARBA00004141"/>
    </source>
</evidence>
<keyword evidence="6" id="KW-0472">Membrane</keyword>
<gene>
    <name evidence="8" type="ORF">BCR35DRAFT_298137</name>
</gene>
<comment type="caution">
    <text evidence="8">The sequence shown here is derived from an EMBL/GenBank/DDBJ whole genome shotgun (WGS) entry which is preliminary data.</text>
</comment>
<keyword evidence="3" id="KW-0812">Transmembrane</keyword>
<dbReference type="GO" id="GO:0005254">
    <property type="term" value="F:chloride channel activity"/>
    <property type="evidence" value="ECO:0007669"/>
    <property type="project" value="InterPro"/>
</dbReference>
<dbReference type="PANTHER" id="PTHR33281:SF21">
    <property type="entry name" value="MEMBRANE PROTEIN"/>
    <property type="match status" value="1"/>
</dbReference>
<evidence type="ECO:0000256" key="4">
    <source>
        <dbReference type="ARBA" id="ARBA00022989"/>
    </source>
</evidence>
<feature type="region of interest" description="Disordered" evidence="7">
    <location>
        <begin position="121"/>
        <end position="181"/>
    </location>
</feature>
<name>A0A1Y2G5N8_9BASI</name>
<evidence type="ECO:0000256" key="3">
    <source>
        <dbReference type="ARBA" id="ARBA00022692"/>
    </source>
</evidence>
<dbReference type="InterPro" id="IPR044669">
    <property type="entry name" value="YneE/VCCN1/2-like"/>
</dbReference>
<accession>A0A1Y2G5N8</accession>
<evidence type="ECO:0000256" key="5">
    <source>
        <dbReference type="ARBA" id="ARBA00023065"/>
    </source>
</evidence>
<keyword evidence="9" id="KW-1185">Reference proteome</keyword>
<dbReference type="InParanoid" id="A0A1Y2G5N8"/>
<dbReference type="PANTHER" id="PTHR33281">
    <property type="entry name" value="UPF0187 PROTEIN YNEE"/>
    <property type="match status" value="1"/>
</dbReference>
<dbReference type="EMBL" id="MCGR01000001">
    <property type="protein sequence ID" value="ORY92657.1"/>
    <property type="molecule type" value="Genomic_DNA"/>
</dbReference>
<dbReference type="STRING" id="106004.A0A1Y2G5N8"/>
<evidence type="ECO:0000256" key="2">
    <source>
        <dbReference type="ARBA" id="ARBA00022448"/>
    </source>
</evidence>
<dbReference type="AlphaFoldDB" id="A0A1Y2G5N8"/>
<dbReference type="GO" id="GO:0016020">
    <property type="term" value="C:membrane"/>
    <property type="evidence" value="ECO:0007669"/>
    <property type="project" value="UniProtKB-SubCell"/>
</dbReference>
<feature type="compositionally biased region" description="Pro residues" evidence="7">
    <location>
        <begin position="153"/>
        <end position="166"/>
    </location>
</feature>
<proteinExistence type="predicted"/>
<evidence type="ECO:0000256" key="6">
    <source>
        <dbReference type="ARBA" id="ARBA00023136"/>
    </source>
</evidence>
<organism evidence="8 9">
    <name type="scientific">Leucosporidium creatinivorum</name>
    <dbReference type="NCBI Taxonomy" id="106004"/>
    <lineage>
        <taxon>Eukaryota</taxon>
        <taxon>Fungi</taxon>
        <taxon>Dikarya</taxon>
        <taxon>Basidiomycota</taxon>
        <taxon>Pucciniomycotina</taxon>
        <taxon>Microbotryomycetes</taxon>
        <taxon>Leucosporidiales</taxon>
        <taxon>Leucosporidium</taxon>
    </lineage>
</organism>
<evidence type="ECO:0000313" key="9">
    <source>
        <dbReference type="Proteomes" id="UP000193467"/>
    </source>
</evidence>
<evidence type="ECO:0000256" key="7">
    <source>
        <dbReference type="SAM" id="MobiDB-lite"/>
    </source>
</evidence>